<keyword evidence="4 6" id="KW-0862">Zinc</keyword>
<evidence type="ECO:0000313" key="10">
    <source>
        <dbReference type="Proteomes" id="UP000824056"/>
    </source>
</evidence>
<feature type="domain" description="Alcohol dehydrogenase-like N-terminal" evidence="8">
    <location>
        <begin position="26"/>
        <end position="139"/>
    </location>
</feature>
<name>A0A9D2JSU4_9FIRM</name>
<dbReference type="PANTHER" id="PTHR42813:SF4">
    <property type="entry name" value="NADP-DEPENDENT ISOPROPANOL DEHYDROGENASE"/>
    <property type="match status" value="1"/>
</dbReference>
<reference evidence="9" key="2">
    <citation type="submission" date="2021-04" db="EMBL/GenBank/DDBJ databases">
        <authorList>
            <person name="Gilroy R."/>
        </authorList>
    </citation>
    <scope>NUCLEOTIDE SEQUENCE</scope>
    <source>
        <strain evidence="9">1068</strain>
    </source>
</reference>
<dbReference type="EMBL" id="DXBG01000247">
    <property type="protein sequence ID" value="HIZ66320.1"/>
    <property type="molecule type" value="Genomic_DNA"/>
</dbReference>
<evidence type="ECO:0000256" key="2">
    <source>
        <dbReference type="ARBA" id="ARBA00008072"/>
    </source>
</evidence>
<dbReference type="InterPro" id="IPR011032">
    <property type="entry name" value="GroES-like_sf"/>
</dbReference>
<evidence type="ECO:0000259" key="7">
    <source>
        <dbReference type="Pfam" id="PF00107"/>
    </source>
</evidence>
<comment type="caution">
    <text evidence="9">The sequence shown here is derived from an EMBL/GenBank/DDBJ whole genome shotgun (WGS) entry which is preliminary data.</text>
</comment>
<dbReference type="GO" id="GO:0016491">
    <property type="term" value="F:oxidoreductase activity"/>
    <property type="evidence" value="ECO:0007669"/>
    <property type="project" value="UniProtKB-KW"/>
</dbReference>
<dbReference type="Pfam" id="PF00107">
    <property type="entry name" value="ADH_zinc_N"/>
    <property type="match status" value="1"/>
</dbReference>
<dbReference type="SUPFAM" id="SSF51735">
    <property type="entry name" value="NAD(P)-binding Rossmann-fold domains"/>
    <property type="match status" value="1"/>
</dbReference>
<evidence type="ECO:0000256" key="4">
    <source>
        <dbReference type="ARBA" id="ARBA00022833"/>
    </source>
</evidence>
<feature type="domain" description="Alcohol dehydrogenase-like C-terminal" evidence="7">
    <location>
        <begin position="178"/>
        <end position="292"/>
    </location>
</feature>
<dbReference type="Gene3D" id="3.40.50.720">
    <property type="entry name" value="NAD(P)-binding Rossmann-like Domain"/>
    <property type="match status" value="1"/>
</dbReference>
<dbReference type="Gene3D" id="3.90.180.10">
    <property type="entry name" value="Medium-chain alcohol dehydrogenases, catalytic domain"/>
    <property type="match status" value="1"/>
</dbReference>
<dbReference type="Pfam" id="PF08240">
    <property type="entry name" value="ADH_N"/>
    <property type="match status" value="1"/>
</dbReference>
<protein>
    <submittedName>
        <fullName evidence="9">Alcohol dehydrogenase</fullName>
    </submittedName>
</protein>
<accession>A0A9D2JSU4</accession>
<dbReference type="InterPro" id="IPR002328">
    <property type="entry name" value="ADH_Zn_CS"/>
</dbReference>
<gene>
    <name evidence="9" type="ORF">H9809_10550</name>
</gene>
<evidence type="ECO:0000256" key="1">
    <source>
        <dbReference type="ARBA" id="ARBA00001947"/>
    </source>
</evidence>
<comment type="similarity">
    <text evidence="2 6">Belongs to the zinc-containing alcohol dehydrogenase family.</text>
</comment>
<dbReference type="PANTHER" id="PTHR42813">
    <property type="entry name" value="ZINC-TYPE ALCOHOL DEHYDROGENASE-LIKE"/>
    <property type="match status" value="1"/>
</dbReference>
<dbReference type="SUPFAM" id="SSF50129">
    <property type="entry name" value="GroES-like"/>
    <property type="match status" value="1"/>
</dbReference>
<evidence type="ECO:0000313" key="9">
    <source>
        <dbReference type="EMBL" id="HIZ66320.1"/>
    </source>
</evidence>
<proteinExistence type="inferred from homology"/>
<reference evidence="9" key="1">
    <citation type="journal article" date="2021" name="PeerJ">
        <title>Extensive microbial diversity within the chicken gut microbiome revealed by metagenomics and culture.</title>
        <authorList>
            <person name="Gilroy R."/>
            <person name="Ravi A."/>
            <person name="Getino M."/>
            <person name="Pursley I."/>
            <person name="Horton D.L."/>
            <person name="Alikhan N.F."/>
            <person name="Baker D."/>
            <person name="Gharbi K."/>
            <person name="Hall N."/>
            <person name="Watson M."/>
            <person name="Adriaenssens E.M."/>
            <person name="Foster-Nyarko E."/>
            <person name="Jarju S."/>
            <person name="Secka A."/>
            <person name="Antonio M."/>
            <person name="Oren A."/>
            <person name="Chaudhuri R.R."/>
            <person name="La Ragione R."/>
            <person name="Hildebrand F."/>
            <person name="Pallen M.J."/>
        </authorList>
    </citation>
    <scope>NUCLEOTIDE SEQUENCE</scope>
    <source>
        <strain evidence="9">1068</strain>
    </source>
</reference>
<dbReference type="CDD" id="cd05278">
    <property type="entry name" value="FDH_like"/>
    <property type="match status" value="1"/>
</dbReference>
<evidence type="ECO:0000259" key="8">
    <source>
        <dbReference type="Pfam" id="PF08240"/>
    </source>
</evidence>
<comment type="cofactor">
    <cofactor evidence="1 6">
        <name>Zn(2+)</name>
        <dbReference type="ChEBI" id="CHEBI:29105"/>
    </cofactor>
</comment>
<dbReference type="InterPro" id="IPR013149">
    <property type="entry name" value="ADH-like_C"/>
</dbReference>
<dbReference type="PROSITE" id="PS00059">
    <property type="entry name" value="ADH_ZINC"/>
    <property type="match status" value="1"/>
</dbReference>
<evidence type="ECO:0000256" key="5">
    <source>
        <dbReference type="ARBA" id="ARBA00023002"/>
    </source>
</evidence>
<dbReference type="InterPro" id="IPR013154">
    <property type="entry name" value="ADH-like_N"/>
</dbReference>
<keyword evidence="3 6" id="KW-0479">Metal-binding</keyword>
<evidence type="ECO:0000256" key="6">
    <source>
        <dbReference type="RuleBase" id="RU361277"/>
    </source>
</evidence>
<dbReference type="Proteomes" id="UP000824056">
    <property type="component" value="Unassembled WGS sequence"/>
</dbReference>
<organism evidence="9 10">
    <name type="scientific">Candidatus Blautia pullicola</name>
    <dbReference type="NCBI Taxonomy" id="2838498"/>
    <lineage>
        <taxon>Bacteria</taxon>
        <taxon>Bacillati</taxon>
        <taxon>Bacillota</taxon>
        <taxon>Clostridia</taxon>
        <taxon>Lachnospirales</taxon>
        <taxon>Lachnospiraceae</taxon>
        <taxon>Blautia</taxon>
    </lineage>
</organism>
<sequence length="349" mass="37671">MKAVVYKGNGIVALEEKPKPELMLDSDAIVRVTLTTICSSDIHIKHGAVPRAVPGTILGHEFVGVVEEVGSSVKKVKKGDRVAVNVETFCGSCFYCRQGYVNNCTDPLGGWALGCRIDGGQSEYVRIPYADNGLTKIPDTVSDEAALFTGDILSTGYWAAKLGEIKPGDKAAVLGAGPTGLCTMMCARLYSPGKIIAIDTEESRLQLALKEGLADLALNPVRMSQEELERAMAEACGGRGADVVFEVAGGDDTFQTAWKIARPNAVVMVVAMYEENQQLPLPQMYGKNLTFKTGGVDGCDCGRIMELLEAGKLDTSCLITHRTDLEHIMEAYEIFEHKQDGVIKYAIRV</sequence>
<dbReference type="AlphaFoldDB" id="A0A9D2JSU4"/>
<dbReference type="GO" id="GO:0008270">
    <property type="term" value="F:zinc ion binding"/>
    <property type="evidence" value="ECO:0007669"/>
    <property type="project" value="InterPro"/>
</dbReference>
<dbReference type="InterPro" id="IPR036291">
    <property type="entry name" value="NAD(P)-bd_dom_sf"/>
</dbReference>
<keyword evidence="5" id="KW-0560">Oxidoreductase</keyword>
<evidence type="ECO:0000256" key="3">
    <source>
        <dbReference type="ARBA" id="ARBA00022723"/>
    </source>
</evidence>